<proteinExistence type="predicted"/>
<dbReference type="Pfam" id="PF22688">
    <property type="entry name" value="Hda_lid"/>
    <property type="match status" value="1"/>
</dbReference>
<feature type="domain" description="Hda lid" evidence="1">
    <location>
        <begin position="149"/>
        <end position="214"/>
    </location>
</feature>
<dbReference type="InterPro" id="IPR027417">
    <property type="entry name" value="P-loop_NTPase"/>
</dbReference>
<dbReference type="Gene3D" id="3.40.50.300">
    <property type="entry name" value="P-loop containing nucleotide triphosphate hydrolases"/>
    <property type="match status" value="1"/>
</dbReference>
<dbReference type="PANTHER" id="PTHR30050:SF5">
    <property type="entry name" value="DNAA REGULATORY INACTIVATOR HDA"/>
    <property type="match status" value="1"/>
</dbReference>
<dbReference type="Gene3D" id="1.10.8.60">
    <property type="match status" value="1"/>
</dbReference>
<dbReference type="EMBL" id="JAEMUK010000079">
    <property type="protein sequence ID" value="MBJ7544480.1"/>
    <property type="molecule type" value="Genomic_DNA"/>
</dbReference>
<accession>A0A8I1KI88</accession>
<keyword evidence="3" id="KW-1185">Reference proteome</keyword>
<organism evidence="2 3">
    <name type="scientific">Rhodomicrobium udaipurense</name>
    <dbReference type="NCBI Taxonomy" id="1202716"/>
    <lineage>
        <taxon>Bacteria</taxon>
        <taxon>Pseudomonadati</taxon>
        <taxon>Pseudomonadota</taxon>
        <taxon>Alphaproteobacteria</taxon>
        <taxon>Hyphomicrobiales</taxon>
        <taxon>Hyphomicrobiaceae</taxon>
        <taxon>Rhodomicrobium</taxon>
    </lineage>
</organism>
<protein>
    <recommendedName>
        <fullName evidence="1">Hda lid domain-containing protein</fullName>
    </recommendedName>
</protein>
<dbReference type="Proteomes" id="UP000623250">
    <property type="component" value="Unassembled WGS sequence"/>
</dbReference>
<dbReference type="GO" id="GO:0006270">
    <property type="term" value="P:DNA replication initiation"/>
    <property type="evidence" value="ECO:0007669"/>
    <property type="project" value="TreeGrafter"/>
</dbReference>
<evidence type="ECO:0000259" key="1">
    <source>
        <dbReference type="Pfam" id="PF22688"/>
    </source>
</evidence>
<comment type="caution">
    <text evidence="2">The sequence shown here is derived from an EMBL/GenBank/DDBJ whole genome shotgun (WGS) entry which is preliminary data.</text>
</comment>
<dbReference type="SUPFAM" id="SSF52540">
    <property type="entry name" value="P-loop containing nucleoside triphosphate hydrolases"/>
    <property type="match status" value="1"/>
</dbReference>
<dbReference type="GO" id="GO:0003688">
    <property type="term" value="F:DNA replication origin binding"/>
    <property type="evidence" value="ECO:0007669"/>
    <property type="project" value="TreeGrafter"/>
</dbReference>
<sequence length="232" mass="25634">MSSQLVLDLPRRFAYDEADFFVTARNDRAFGLVCQWPDWHAPAAVIWGPPQSGKTYLAHIWQARANAAFADPAALEGHVWAARQPLILEDVDASALPETALFHHLNLAREHGSFILLTARTPPGSWRIALPDLRSRIRSYPTAEIQPPDEEHLAALLLKHFSDRGIEIAPDVIAYLVQRIERSMAAADAVASLLDKAALAERRRITRAFAAKVLKTVGGGSDEGDDEPDDNF</sequence>
<evidence type="ECO:0000313" key="3">
    <source>
        <dbReference type="Proteomes" id="UP000623250"/>
    </source>
</evidence>
<dbReference type="RefSeq" id="WP_037242301.1">
    <property type="nucleotide sequence ID" value="NZ_JAEMUK010000079.1"/>
</dbReference>
<dbReference type="AlphaFoldDB" id="A0A8I1KI88"/>
<reference evidence="2 3" key="1">
    <citation type="submission" date="2020-12" db="EMBL/GenBank/DDBJ databases">
        <title>Revised draft genomes of Rhodomicrobium vannielii ATCC 17100 and Rhodomicrobium udaipurense JA643.</title>
        <authorList>
            <person name="Conners E.M."/>
            <person name="Davenport E.J."/>
            <person name="Bose A."/>
        </authorList>
    </citation>
    <scope>NUCLEOTIDE SEQUENCE [LARGE SCALE GENOMIC DNA]</scope>
    <source>
        <strain evidence="2 3">JA643</strain>
    </source>
</reference>
<gene>
    <name evidence="2" type="ORF">JDN41_13070</name>
</gene>
<evidence type="ECO:0000313" key="2">
    <source>
        <dbReference type="EMBL" id="MBJ7544480.1"/>
    </source>
</evidence>
<dbReference type="InterPro" id="IPR055199">
    <property type="entry name" value="Hda_lid"/>
</dbReference>
<dbReference type="GO" id="GO:0005886">
    <property type="term" value="C:plasma membrane"/>
    <property type="evidence" value="ECO:0007669"/>
    <property type="project" value="TreeGrafter"/>
</dbReference>
<dbReference type="PANTHER" id="PTHR30050">
    <property type="entry name" value="CHROMOSOMAL REPLICATION INITIATOR PROTEIN DNAA"/>
    <property type="match status" value="1"/>
</dbReference>
<name>A0A8I1KI88_9HYPH</name>